<proteinExistence type="predicted"/>
<protein>
    <recommendedName>
        <fullName evidence="5">Major facilitator superfamily (MFS) profile domain-containing protein</fullName>
    </recommendedName>
</protein>
<dbReference type="InterPro" id="IPR052952">
    <property type="entry name" value="MFS-Transporter"/>
</dbReference>
<evidence type="ECO:0000313" key="8">
    <source>
        <dbReference type="Proteomes" id="UP000194800"/>
    </source>
</evidence>
<dbReference type="RefSeq" id="WP_086301542.1">
    <property type="nucleotide sequence ID" value="NZ_MZNE01000074.1"/>
</dbReference>
<dbReference type="InterPro" id="IPR036259">
    <property type="entry name" value="MFS_trans_sf"/>
</dbReference>
<dbReference type="InterPro" id="IPR011701">
    <property type="entry name" value="MFS"/>
</dbReference>
<dbReference type="InterPro" id="IPR020846">
    <property type="entry name" value="MFS_dom"/>
</dbReference>
<feature type="transmembrane region" description="Helical" evidence="4">
    <location>
        <begin position="9"/>
        <end position="35"/>
    </location>
</feature>
<feature type="transmembrane region" description="Helical" evidence="4">
    <location>
        <begin position="222"/>
        <end position="244"/>
    </location>
</feature>
<feature type="domain" description="Major facilitator superfamily (MFS) profile" evidence="5">
    <location>
        <begin position="11"/>
        <end position="339"/>
    </location>
</feature>
<evidence type="ECO:0000256" key="3">
    <source>
        <dbReference type="ARBA" id="ARBA00023136"/>
    </source>
</evidence>
<accession>A0A242NEW2</accession>
<organism evidence="6 9">
    <name type="scientific">Gilliamella apicola</name>
    <dbReference type="NCBI Taxonomy" id="1196095"/>
    <lineage>
        <taxon>Bacteria</taxon>
        <taxon>Pseudomonadati</taxon>
        <taxon>Pseudomonadota</taxon>
        <taxon>Gammaproteobacteria</taxon>
        <taxon>Orbales</taxon>
        <taxon>Orbaceae</taxon>
        <taxon>Gilliamella</taxon>
    </lineage>
</organism>
<name>A0A242NEW2_9GAMM</name>
<dbReference type="EMBL" id="NART01000100">
    <property type="protein sequence ID" value="OTQ08215.1"/>
    <property type="molecule type" value="Genomic_DNA"/>
</dbReference>
<dbReference type="Pfam" id="PF07690">
    <property type="entry name" value="MFS_1"/>
    <property type="match status" value="1"/>
</dbReference>
<dbReference type="EMBL" id="NARP01000034">
    <property type="protein sequence ID" value="OTP98284.1"/>
    <property type="molecule type" value="Genomic_DNA"/>
</dbReference>
<evidence type="ECO:0000259" key="5">
    <source>
        <dbReference type="PROSITE" id="PS50850"/>
    </source>
</evidence>
<feature type="transmembrane region" description="Helical" evidence="4">
    <location>
        <begin position="150"/>
        <end position="168"/>
    </location>
</feature>
<evidence type="ECO:0000313" key="6">
    <source>
        <dbReference type="EMBL" id="OTP98284.1"/>
    </source>
</evidence>
<keyword evidence="2 4" id="KW-1133">Transmembrane helix</keyword>
<dbReference type="Gene3D" id="1.20.1250.20">
    <property type="entry name" value="MFS general substrate transporter like domains"/>
    <property type="match status" value="2"/>
</dbReference>
<keyword evidence="1 4" id="KW-0812">Transmembrane</keyword>
<evidence type="ECO:0000256" key="2">
    <source>
        <dbReference type="ARBA" id="ARBA00022989"/>
    </source>
</evidence>
<evidence type="ECO:0000256" key="1">
    <source>
        <dbReference type="ARBA" id="ARBA00022692"/>
    </source>
</evidence>
<dbReference type="OrthoDB" id="9773404at2"/>
<feature type="transmembrane region" description="Helical" evidence="4">
    <location>
        <begin position="290"/>
        <end position="309"/>
    </location>
</feature>
<dbReference type="PANTHER" id="PTHR23527">
    <property type="entry name" value="BLL3282 PROTEIN"/>
    <property type="match status" value="1"/>
</dbReference>
<keyword evidence="3 4" id="KW-0472">Membrane</keyword>
<dbReference type="PANTHER" id="PTHR23527:SF1">
    <property type="entry name" value="BLL3282 PROTEIN"/>
    <property type="match status" value="1"/>
</dbReference>
<evidence type="ECO:0000256" key="4">
    <source>
        <dbReference type="SAM" id="Phobius"/>
    </source>
</evidence>
<feature type="transmembrane region" description="Helical" evidence="4">
    <location>
        <begin position="250"/>
        <end position="269"/>
    </location>
</feature>
<feature type="transmembrane region" description="Helical" evidence="4">
    <location>
        <begin position="47"/>
        <end position="65"/>
    </location>
</feature>
<dbReference type="Proteomes" id="UP000194800">
    <property type="component" value="Unassembled WGS sequence"/>
</dbReference>
<gene>
    <name evidence="7" type="ORF">B6C91_13050</name>
    <name evidence="6" type="ORF">B6D08_11600</name>
</gene>
<feature type="transmembrane region" description="Helical" evidence="4">
    <location>
        <begin position="77"/>
        <end position="96"/>
    </location>
</feature>
<keyword evidence="8" id="KW-1185">Reference proteome</keyword>
<dbReference type="GO" id="GO:0022857">
    <property type="term" value="F:transmembrane transporter activity"/>
    <property type="evidence" value="ECO:0007669"/>
    <property type="project" value="InterPro"/>
</dbReference>
<reference evidence="8 9" key="1">
    <citation type="submission" date="2017-03" db="EMBL/GenBank/DDBJ databases">
        <title>Comparative genomics of honeybee gut symbionts reveal geographically distinct and subgroup specific antibiotic resistance.</title>
        <authorList>
            <person name="Ludvigsen J."/>
            <person name="Porcellato D."/>
            <person name="Labee-Lund T.M."/>
            <person name="Amdam G.V."/>
            <person name="Rudi K."/>
        </authorList>
    </citation>
    <scope>NUCLEOTIDE SEQUENCE [LARGE SCALE GENOMIC DNA]</scope>
    <source>
        <strain evidence="6 9">A-7-12</strain>
        <strain evidence="7 8">A-9-12</strain>
    </source>
</reference>
<comment type="caution">
    <text evidence="6">The sequence shown here is derived from an EMBL/GenBank/DDBJ whole genome shotgun (WGS) entry which is preliminary data.</text>
</comment>
<dbReference type="AlphaFoldDB" id="A0A242NEW2"/>
<dbReference type="PROSITE" id="PS50850">
    <property type="entry name" value="MFS"/>
    <property type="match status" value="1"/>
</dbReference>
<dbReference type="SUPFAM" id="SSF103473">
    <property type="entry name" value="MFS general substrate transporter"/>
    <property type="match status" value="1"/>
</dbReference>
<sequence length="339" mass="36333">MNKTNNYRWFVLGIGVLAQATFAMGFAGIPITGILMRESYNFSLHELGFVLGSMGLGVAASEIVWGIITDKLGDKTVLILGLWSSTLVFVVIALWLTPGNSNSGIKYLHLGAALAMAGACGGSINSSSGRTIMQWFDDSERGFAMSVRQTAIPVGGAIGTGLLPWLAYSYGFEVTFLALAVIGLTVGFAVLFFINSKQNEFKNERTSTLTVSPLKSADVWKVVIAAGFLTVPQMAVLTFGGVYMRDVLDINLTLISITLIGVQIGGGILRIWSGFYTDRKKNRISLLKHYAVLSGIASFILCLMVNNTYSGVTFLVLTGLFGHAWHGLAYTEAAVKAGV</sequence>
<evidence type="ECO:0000313" key="9">
    <source>
        <dbReference type="Proteomes" id="UP000194977"/>
    </source>
</evidence>
<evidence type="ECO:0000313" key="7">
    <source>
        <dbReference type="EMBL" id="OTQ08215.1"/>
    </source>
</evidence>
<dbReference type="Proteomes" id="UP000194977">
    <property type="component" value="Unassembled WGS sequence"/>
</dbReference>
<feature type="transmembrane region" description="Helical" evidence="4">
    <location>
        <begin position="108"/>
        <end position="129"/>
    </location>
</feature>
<feature type="transmembrane region" description="Helical" evidence="4">
    <location>
        <begin position="174"/>
        <end position="194"/>
    </location>
</feature>